<gene>
    <name evidence="10" type="primary">HASP</name>
    <name evidence="10" type="ORF">TR114876</name>
</gene>
<evidence type="ECO:0000313" key="10">
    <source>
        <dbReference type="EMBL" id="JAP50740.1"/>
    </source>
</evidence>
<feature type="domain" description="Protein kinase" evidence="9">
    <location>
        <begin position="315"/>
        <end position="630"/>
    </location>
</feature>
<dbReference type="GO" id="GO:0072354">
    <property type="term" value="F:histone H3T3 kinase activity"/>
    <property type="evidence" value="ECO:0007669"/>
    <property type="project" value="TreeGrafter"/>
</dbReference>
<dbReference type="Gene3D" id="3.30.200.20">
    <property type="entry name" value="Phosphorylase Kinase, domain 1"/>
    <property type="match status" value="1"/>
</dbReference>
<evidence type="ECO:0000259" key="9">
    <source>
        <dbReference type="PROSITE" id="PS50011"/>
    </source>
</evidence>
<evidence type="ECO:0000256" key="3">
    <source>
        <dbReference type="ARBA" id="ARBA00022679"/>
    </source>
</evidence>
<dbReference type="EMBL" id="GEEE01012485">
    <property type="protein sequence ID" value="JAP50740.1"/>
    <property type="molecule type" value="Transcribed_RNA"/>
</dbReference>
<evidence type="ECO:0000256" key="6">
    <source>
        <dbReference type="ARBA" id="ARBA00022840"/>
    </source>
</evidence>
<name>A0A0X3PHE6_SCHSO</name>
<proteinExistence type="predicted"/>
<keyword evidence="3" id="KW-0808">Transferase</keyword>
<dbReference type="GO" id="GO:0005524">
    <property type="term" value="F:ATP binding"/>
    <property type="evidence" value="ECO:0007669"/>
    <property type="project" value="UniProtKB-KW"/>
</dbReference>
<evidence type="ECO:0000256" key="8">
    <source>
        <dbReference type="ARBA" id="ARBA00048679"/>
    </source>
</evidence>
<keyword evidence="2" id="KW-0723">Serine/threonine-protein kinase</keyword>
<evidence type="ECO:0000256" key="5">
    <source>
        <dbReference type="ARBA" id="ARBA00022777"/>
    </source>
</evidence>
<dbReference type="InterPro" id="IPR000719">
    <property type="entry name" value="Prot_kinase_dom"/>
</dbReference>
<dbReference type="PROSITE" id="PS50011">
    <property type="entry name" value="PROTEIN_KINASE_DOM"/>
    <property type="match status" value="1"/>
</dbReference>
<dbReference type="PANTHER" id="PTHR24419:SF18">
    <property type="entry name" value="SERINE_THREONINE-PROTEIN KINASE HASPIN"/>
    <property type="match status" value="1"/>
</dbReference>
<keyword evidence="5 10" id="KW-0418">Kinase</keyword>
<keyword evidence="6" id="KW-0067">ATP-binding</keyword>
<dbReference type="Gene3D" id="1.10.510.10">
    <property type="entry name" value="Transferase(Phosphotransferase) domain 1"/>
    <property type="match status" value="1"/>
</dbReference>
<dbReference type="GO" id="GO:0005737">
    <property type="term" value="C:cytoplasm"/>
    <property type="evidence" value="ECO:0007669"/>
    <property type="project" value="TreeGrafter"/>
</dbReference>
<evidence type="ECO:0000256" key="2">
    <source>
        <dbReference type="ARBA" id="ARBA00022527"/>
    </source>
</evidence>
<sequence length="630" mass="72447">MNRNSKVFNVIGWRSPRSVFSNVLYMLFKDGLVNAVFDLLKLAKISCFHGLKYLNDNCLPKHSWIMPHATVDQRPRNSLSKRKRLLSCTLTDESQNNVIRTRKRMRFSELSEGPKRYQISLRNPNIRVHNAVATTTARVRTRSYFKSNGIDQRHLKIDSSLASNSPSTPNIRARLRSFNGSYSPPNHLTRITTVASPKENVTTNGSSDEENHVALDSSFLEKDKALQVELTPIFSPRRFRSPNKDQAAKLKRVNARRIEFDVQEVVENSDLNSSYVQEESFLSQSIVGDPKEKLLELCGQVEPRSFSSFFDPETLENIVKIGEGVYGEVFQTHKGTVIKVFPVDGDLPVNGEKQMESSRVYPEVFISRQLTELGFKYRQNRSVNFIQLRKASLVCGKWPSEFTAAWKKYEAEHGSDNECLDFLPRCQEWMILEFDYAGKPLGTVKFTSYREARSVIQQIAISLAAAESALQFEHRDLHWLNVLVKPTKQEKLRYRVNGVSYAVQTEGIHVCIIDFTVSRLCHEGNIVYVDMSKSPEVFECEGDYQFDIYRMMRDMNGNNWRPFRPITNLYWLNYLMDKLLNQTSYPRRDPDSSAIESELAALRDTVLSGSYKSATQLVNLSFYFDNCRID</sequence>
<dbReference type="AlphaFoldDB" id="A0A0X3PHE6"/>
<organism evidence="10">
    <name type="scientific">Schistocephalus solidus</name>
    <name type="common">Tapeworm</name>
    <dbReference type="NCBI Taxonomy" id="70667"/>
    <lineage>
        <taxon>Eukaryota</taxon>
        <taxon>Metazoa</taxon>
        <taxon>Spiralia</taxon>
        <taxon>Lophotrochozoa</taxon>
        <taxon>Platyhelminthes</taxon>
        <taxon>Cestoda</taxon>
        <taxon>Eucestoda</taxon>
        <taxon>Diphyllobothriidea</taxon>
        <taxon>Diphyllobothriidae</taxon>
        <taxon>Schistocephalus</taxon>
    </lineage>
</organism>
<reference evidence="10" key="1">
    <citation type="submission" date="2016-01" db="EMBL/GenBank/DDBJ databases">
        <title>Reference transcriptome for the parasite Schistocephalus solidus: insights into the molecular evolution of parasitism.</title>
        <authorList>
            <person name="Hebert F.O."/>
            <person name="Grambauer S."/>
            <person name="Barber I."/>
            <person name="Landry C.R."/>
            <person name="Aubin-Horth N."/>
        </authorList>
    </citation>
    <scope>NUCLEOTIDE SEQUENCE</scope>
</reference>
<evidence type="ECO:0000256" key="1">
    <source>
        <dbReference type="ARBA" id="ARBA00012513"/>
    </source>
</evidence>
<dbReference type="Pfam" id="PF12330">
    <property type="entry name" value="Haspin_kinase"/>
    <property type="match status" value="1"/>
</dbReference>
<comment type="catalytic activity">
    <reaction evidence="7">
        <text>L-threonyl-[protein] + ATP = O-phospho-L-threonyl-[protein] + ADP + H(+)</text>
        <dbReference type="Rhea" id="RHEA:46608"/>
        <dbReference type="Rhea" id="RHEA-COMP:11060"/>
        <dbReference type="Rhea" id="RHEA-COMP:11605"/>
        <dbReference type="ChEBI" id="CHEBI:15378"/>
        <dbReference type="ChEBI" id="CHEBI:30013"/>
        <dbReference type="ChEBI" id="CHEBI:30616"/>
        <dbReference type="ChEBI" id="CHEBI:61977"/>
        <dbReference type="ChEBI" id="CHEBI:456216"/>
        <dbReference type="EC" id="2.7.11.1"/>
    </reaction>
</comment>
<dbReference type="InterPro" id="IPR024604">
    <property type="entry name" value="GSG2_C"/>
</dbReference>
<dbReference type="SUPFAM" id="SSF56112">
    <property type="entry name" value="Protein kinase-like (PK-like)"/>
    <property type="match status" value="1"/>
</dbReference>
<dbReference type="GO" id="GO:0035556">
    <property type="term" value="P:intracellular signal transduction"/>
    <property type="evidence" value="ECO:0007669"/>
    <property type="project" value="TreeGrafter"/>
</dbReference>
<keyword evidence="4" id="KW-0547">Nucleotide-binding</keyword>
<dbReference type="InterPro" id="IPR011009">
    <property type="entry name" value="Kinase-like_dom_sf"/>
</dbReference>
<evidence type="ECO:0000256" key="7">
    <source>
        <dbReference type="ARBA" id="ARBA00047899"/>
    </source>
</evidence>
<evidence type="ECO:0000256" key="4">
    <source>
        <dbReference type="ARBA" id="ARBA00022741"/>
    </source>
</evidence>
<dbReference type="SMART" id="SM01331">
    <property type="entry name" value="DUF3635"/>
    <property type="match status" value="1"/>
</dbReference>
<dbReference type="PANTHER" id="PTHR24419">
    <property type="entry name" value="INTERLEUKIN-1 RECEPTOR-ASSOCIATED KINASE"/>
    <property type="match status" value="1"/>
</dbReference>
<comment type="catalytic activity">
    <reaction evidence="8">
        <text>L-seryl-[protein] + ATP = O-phospho-L-seryl-[protein] + ADP + H(+)</text>
        <dbReference type="Rhea" id="RHEA:17989"/>
        <dbReference type="Rhea" id="RHEA-COMP:9863"/>
        <dbReference type="Rhea" id="RHEA-COMP:11604"/>
        <dbReference type="ChEBI" id="CHEBI:15378"/>
        <dbReference type="ChEBI" id="CHEBI:29999"/>
        <dbReference type="ChEBI" id="CHEBI:30616"/>
        <dbReference type="ChEBI" id="CHEBI:83421"/>
        <dbReference type="ChEBI" id="CHEBI:456216"/>
        <dbReference type="EC" id="2.7.11.1"/>
    </reaction>
</comment>
<dbReference type="GO" id="GO:0005634">
    <property type="term" value="C:nucleus"/>
    <property type="evidence" value="ECO:0007669"/>
    <property type="project" value="TreeGrafter"/>
</dbReference>
<dbReference type="GO" id="GO:0000278">
    <property type="term" value="P:mitotic cell cycle"/>
    <property type="evidence" value="ECO:0007669"/>
    <property type="project" value="TreeGrafter"/>
</dbReference>
<dbReference type="EC" id="2.7.11.1" evidence="1"/>
<accession>A0A0X3PHE6</accession>
<protein>
    <recommendedName>
        <fullName evidence="1">non-specific serine/threonine protein kinase</fullName>
        <ecNumber evidence="1">2.7.11.1</ecNumber>
    </recommendedName>
</protein>